<dbReference type="RefSeq" id="WP_097381797.1">
    <property type="nucleotide sequence ID" value="NZ_NXNI01000002.1"/>
</dbReference>
<proteinExistence type="inferred from homology"/>
<evidence type="ECO:0000256" key="2">
    <source>
        <dbReference type="ARBA" id="ARBA00022741"/>
    </source>
</evidence>
<dbReference type="EMBL" id="NXNI01000002">
    <property type="protein sequence ID" value="PCR88778.1"/>
    <property type="molecule type" value="Genomic_DNA"/>
</dbReference>
<dbReference type="Pfam" id="PF16952">
    <property type="entry name" value="Gln-synt_N_2"/>
    <property type="match status" value="1"/>
</dbReference>
<evidence type="ECO:0000256" key="3">
    <source>
        <dbReference type="ARBA" id="ARBA00022840"/>
    </source>
</evidence>
<dbReference type="NCBIfam" id="NF045547">
    <property type="entry name" value="GGputSyn"/>
    <property type="match status" value="1"/>
</dbReference>
<comment type="caution">
    <text evidence="7">The sequence shown here is derived from an EMBL/GenBank/DDBJ whole genome shotgun (WGS) entry which is preliminary data.</text>
</comment>
<sequence>MNSQAIADRCEQADVELIRLLYVGNDGVVRGHAVEQDHVPDALESGVPLPELVQSFNALGHRVKDAQFDAVGEVRLLPDCSSFRVLDHEDRVAAVLCSLRDSESGHPWSADPRSALSRQLADLADEGLEAALALESEFHLVTDGEEPSPHGDQGVYSTASMRNGHDVILDVVDALQAQGINVHKYYPEYAAGKHEIVTKYGRGIGAVDDYVFLRETVAAVAESHGLGTTFLPYPFDGATNGCHVHLSLWDGDNRFAPSDGDRALSPMGRHFVGGILAHVPALLALTSPTVNSYARLRPQAGAAAYGCWGVENREAAVRIPTAAPGERDTATRVEYRPADNTANPYLSVLGLLAAGLDGIRNEIDPGPPLEADPANCDEATLTDRDIDRLPTTLGEALDALADDDVLRSALGEELTESYLTVKRSEWDAFTDSAATWERERLRDTF</sequence>
<accession>A0A2A5QPK4</accession>
<protein>
    <submittedName>
        <fullName evidence="7">Glutamine synthetase</fullName>
    </submittedName>
</protein>
<dbReference type="GO" id="GO:0004356">
    <property type="term" value="F:glutamine synthetase activity"/>
    <property type="evidence" value="ECO:0007669"/>
    <property type="project" value="InterPro"/>
</dbReference>
<evidence type="ECO:0000313" key="7">
    <source>
        <dbReference type="EMBL" id="PCR88778.1"/>
    </source>
</evidence>
<dbReference type="SUPFAM" id="SSF55931">
    <property type="entry name" value="Glutamine synthetase/guanido kinase"/>
    <property type="match status" value="1"/>
</dbReference>
<reference evidence="7 8" key="1">
    <citation type="submission" date="2017-09" db="EMBL/GenBank/DDBJ databases">
        <title>Genome sequences of Natrinema ejinorence JCM 13890T.</title>
        <authorList>
            <person name="Roh S.W."/>
            <person name="Kim Y.B."/>
            <person name="Kim J.Y."/>
        </authorList>
    </citation>
    <scope>NUCLEOTIDE SEQUENCE [LARGE SCALE GENOMIC DNA]</scope>
    <source>
        <strain evidence="7 8">JCM 13890</strain>
    </source>
</reference>
<keyword evidence="3" id="KW-0067">ATP-binding</keyword>
<dbReference type="InterPro" id="IPR014746">
    <property type="entry name" value="Gln_synth/guanido_kin_cat_dom"/>
</dbReference>
<dbReference type="InterPro" id="IPR054669">
    <property type="entry name" value="GGputSyn"/>
</dbReference>
<dbReference type="Pfam" id="PF00120">
    <property type="entry name" value="Gln-synt_C"/>
    <property type="match status" value="1"/>
</dbReference>
<dbReference type="PANTHER" id="PTHR43785:SF2">
    <property type="entry name" value="TYPE-1 GLUTAMINE SYNTHETASE 1"/>
    <property type="match status" value="1"/>
</dbReference>
<dbReference type="InterPro" id="IPR008147">
    <property type="entry name" value="Gln_synt_N"/>
</dbReference>
<dbReference type="SUPFAM" id="SSF54368">
    <property type="entry name" value="Glutamine synthetase, N-terminal domain"/>
    <property type="match status" value="1"/>
</dbReference>
<evidence type="ECO:0000256" key="5">
    <source>
        <dbReference type="RuleBase" id="RU000384"/>
    </source>
</evidence>
<dbReference type="AlphaFoldDB" id="A0A2A5QPK4"/>
<dbReference type="GO" id="GO:0006542">
    <property type="term" value="P:glutamine biosynthetic process"/>
    <property type="evidence" value="ECO:0007669"/>
    <property type="project" value="InterPro"/>
</dbReference>
<evidence type="ECO:0000256" key="4">
    <source>
        <dbReference type="PROSITE-ProRule" id="PRU01331"/>
    </source>
</evidence>
<dbReference type="InterPro" id="IPR008146">
    <property type="entry name" value="Gln_synth_cat_dom"/>
</dbReference>
<dbReference type="GO" id="GO:0005524">
    <property type="term" value="F:ATP binding"/>
    <property type="evidence" value="ECO:0007669"/>
    <property type="project" value="UniProtKB-KW"/>
</dbReference>
<evidence type="ECO:0000256" key="1">
    <source>
        <dbReference type="ARBA" id="ARBA00022598"/>
    </source>
</evidence>
<feature type="domain" description="GS catalytic" evidence="6">
    <location>
        <begin position="112"/>
        <end position="445"/>
    </location>
</feature>
<evidence type="ECO:0000259" key="6">
    <source>
        <dbReference type="PROSITE" id="PS51987"/>
    </source>
</evidence>
<dbReference type="Proteomes" id="UP000219689">
    <property type="component" value="Unassembled WGS sequence"/>
</dbReference>
<keyword evidence="1" id="KW-0436">Ligase</keyword>
<dbReference type="Gene3D" id="3.30.590.10">
    <property type="entry name" value="Glutamine synthetase/guanido kinase, catalytic domain"/>
    <property type="match status" value="1"/>
</dbReference>
<dbReference type="InterPro" id="IPR036651">
    <property type="entry name" value="Gln_synt_N_sf"/>
</dbReference>
<dbReference type="PANTHER" id="PTHR43785">
    <property type="entry name" value="GAMMA-GLUTAMYLPUTRESCINE SYNTHETASE"/>
    <property type="match status" value="1"/>
</dbReference>
<evidence type="ECO:0000313" key="8">
    <source>
        <dbReference type="Proteomes" id="UP000219689"/>
    </source>
</evidence>
<organism evidence="7 8">
    <name type="scientific">Natrinema ejinorense</name>
    <dbReference type="NCBI Taxonomy" id="373386"/>
    <lineage>
        <taxon>Archaea</taxon>
        <taxon>Methanobacteriati</taxon>
        <taxon>Methanobacteriota</taxon>
        <taxon>Stenosarchaea group</taxon>
        <taxon>Halobacteria</taxon>
        <taxon>Halobacteriales</taxon>
        <taxon>Natrialbaceae</taxon>
        <taxon>Natrinema</taxon>
    </lineage>
</organism>
<gene>
    <name evidence="7" type="ORF">CP557_20020</name>
</gene>
<dbReference type="Gene3D" id="3.10.20.70">
    <property type="entry name" value="Glutamine synthetase, N-terminal domain"/>
    <property type="match status" value="1"/>
</dbReference>
<keyword evidence="2" id="KW-0547">Nucleotide-binding</keyword>
<dbReference type="SMART" id="SM01230">
    <property type="entry name" value="Gln-synt_C"/>
    <property type="match status" value="1"/>
</dbReference>
<keyword evidence="8" id="KW-1185">Reference proteome</keyword>
<comment type="similarity">
    <text evidence="4 5">Belongs to the glutamine synthetase family.</text>
</comment>
<name>A0A2A5QPK4_9EURY</name>
<dbReference type="OrthoDB" id="36124at2157"/>
<dbReference type="PROSITE" id="PS51987">
    <property type="entry name" value="GS_CATALYTIC"/>
    <property type="match status" value="1"/>
</dbReference>